<sequence length="123" mass="13365">MAAKDVLGARGESIAADHLTRRGLRVLDRNWRGPSGELDLVLQDPASREVVVAEVKTRAGVAFGHPFEAITAAKLARLRRLAGEWCDAHPELAGAHPRVRIDAVAVIAPRDRPAVIEHLRGIF</sequence>
<reference evidence="4" key="1">
    <citation type="journal article" date="2019" name="Int. J. Syst. Evol. Microbiol.">
        <title>The Global Catalogue of Microorganisms (GCM) 10K type strain sequencing project: providing services to taxonomists for standard genome sequencing and annotation.</title>
        <authorList>
            <consortium name="The Broad Institute Genomics Platform"/>
            <consortium name="The Broad Institute Genome Sequencing Center for Infectious Disease"/>
            <person name="Wu L."/>
            <person name="Ma J."/>
        </authorList>
    </citation>
    <scope>NUCLEOTIDE SEQUENCE [LARGE SCALE GENOMIC DNA]</scope>
    <source>
        <strain evidence="4">NBRC 108894</strain>
    </source>
</reference>
<dbReference type="Proteomes" id="UP001157034">
    <property type="component" value="Unassembled WGS sequence"/>
</dbReference>
<protein>
    <recommendedName>
        <fullName evidence="2">UPF0102 protein GCM10025881_07780</fullName>
    </recommendedName>
</protein>
<comment type="caution">
    <text evidence="3">The sequence shown here is derived from an EMBL/GenBank/DDBJ whole genome shotgun (WGS) entry which is preliminary data.</text>
</comment>
<dbReference type="InterPro" id="IPR011856">
    <property type="entry name" value="tRNA_endonuc-like_dom_sf"/>
</dbReference>
<dbReference type="HAMAP" id="MF_00048">
    <property type="entry name" value="UPF0102"/>
    <property type="match status" value="1"/>
</dbReference>
<evidence type="ECO:0000313" key="4">
    <source>
        <dbReference type="Proteomes" id="UP001157034"/>
    </source>
</evidence>
<proteinExistence type="inferred from homology"/>
<evidence type="ECO:0000256" key="2">
    <source>
        <dbReference type="HAMAP-Rule" id="MF_00048"/>
    </source>
</evidence>
<comment type="similarity">
    <text evidence="1 2">Belongs to the UPF0102 family.</text>
</comment>
<dbReference type="InterPro" id="IPR003509">
    <property type="entry name" value="UPF0102_YraN-like"/>
</dbReference>
<dbReference type="PANTHER" id="PTHR34039">
    <property type="entry name" value="UPF0102 PROTEIN YRAN"/>
    <property type="match status" value="1"/>
</dbReference>
<dbReference type="PANTHER" id="PTHR34039:SF1">
    <property type="entry name" value="UPF0102 PROTEIN YRAN"/>
    <property type="match status" value="1"/>
</dbReference>
<keyword evidence="4" id="KW-1185">Reference proteome</keyword>
<dbReference type="SUPFAM" id="SSF52980">
    <property type="entry name" value="Restriction endonuclease-like"/>
    <property type="match status" value="1"/>
</dbReference>
<organism evidence="3 4">
    <name type="scientific">Pseudolysinimonas kribbensis</name>
    <dbReference type="NCBI Taxonomy" id="433641"/>
    <lineage>
        <taxon>Bacteria</taxon>
        <taxon>Bacillati</taxon>
        <taxon>Actinomycetota</taxon>
        <taxon>Actinomycetes</taxon>
        <taxon>Micrococcales</taxon>
        <taxon>Microbacteriaceae</taxon>
        <taxon>Pseudolysinimonas</taxon>
    </lineage>
</organism>
<dbReference type="Gene3D" id="3.40.1350.10">
    <property type="match status" value="1"/>
</dbReference>
<accession>A0ABQ6K3D4</accession>
<dbReference type="EMBL" id="BSVB01000001">
    <property type="protein sequence ID" value="GMA93954.1"/>
    <property type="molecule type" value="Genomic_DNA"/>
</dbReference>
<dbReference type="Pfam" id="PF02021">
    <property type="entry name" value="UPF0102"/>
    <property type="match status" value="1"/>
</dbReference>
<dbReference type="InterPro" id="IPR011335">
    <property type="entry name" value="Restrct_endonuc-II-like"/>
</dbReference>
<evidence type="ECO:0000256" key="1">
    <source>
        <dbReference type="ARBA" id="ARBA00006738"/>
    </source>
</evidence>
<evidence type="ECO:0000313" key="3">
    <source>
        <dbReference type="EMBL" id="GMA93954.1"/>
    </source>
</evidence>
<dbReference type="NCBIfam" id="NF009154">
    <property type="entry name" value="PRK12497.3-3"/>
    <property type="match status" value="1"/>
</dbReference>
<name>A0ABQ6K3D4_9MICO</name>
<gene>
    <name evidence="3" type="ORF">GCM10025881_07780</name>
</gene>
<dbReference type="CDD" id="cd20736">
    <property type="entry name" value="PoNe_Nuclease"/>
    <property type="match status" value="1"/>
</dbReference>